<evidence type="ECO:0000313" key="3">
    <source>
        <dbReference type="Proteomes" id="UP000766904"/>
    </source>
</evidence>
<name>A0A8J8Q650_9EURY</name>
<organism evidence="2 3">
    <name type="scientific">Natronococcus pandeyae</name>
    <dbReference type="NCBI Taxonomy" id="2055836"/>
    <lineage>
        <taxon>Archaea</taxon>
        <taxon>Methanobacteriati</taxon>
        <taxon>Methanobacteriota</taxon>
        <taxon>Stenosarchaea group</taxon>
        <taxon>Halobacteria</taxon>
        <taxon>Halobacteriales</taxon>
        <taxon>Natrialbaceae</taxon>
        <taxon>Natronococcus</taxon>
    </lineage>
</organism>
<comment type="caution">
    <text evidence="2">The sequence shown here is derived from an EMBL/GenBank/DDBJ whole genome shotgun (WGS) entry which is preliminary data.</text>
</comment>
<dbReference type="RefSeq" id="WP_148855679.1">
    <property type="nucleotide sequence ID" value="NZ_PHNJ01000001.1"/>
</dbReference>
<evidence type="ECO:0000313" key="2">
    <source>
        <dbReference type="EMBL" id="TYL40066.1"/>
    </source>
</evidence>
<proteinExistence type="predicted"/>
<feature type="region of interest" description="Disordered" evidence="1">
    <location>
        <begin position="100"/>
        <end position="120"/>
    </location>
</feature>
<feature type="compositionally biased region" description="Low complexity" evidence="1">
    <location>
        <begin position="237"/>
        <end position="247"/>
    </location>
</feature>
<feature type="compositionally biased region" description="Polar residues" evidence="1">
    <location>
        <begin position="50"/>
        <end position="68"/>
    </location>
</feature>
<dbReference type="EMBL" id="PHNJ01000001">
    <property type="protein sequence ID" value="TYL40066.1"/>
    <property type="molecule type" value="Genomic_DNA"/>
</dbReference>
<accession>A0A8J8Q650</accession>
<gene>
    <name evidence="2" type="ORF">CV102_00340</name>
</gene>
<protein>
    <submittedName>
        <fullName evidence="2">Uncharacterized protein</fullName>
    </submittedName>
</protein>
<dbReference type="Proteomes" id="UP000766904">
    <property type="component" value="Unassembled WGS sequence"/>
</dbReference>
<feature type="region of interest" description="Disordered" evidence="1">
    <location>
        <begin position="185"/>
        <end position="282"/>
    </location>
</feature>
<dbReference type="OrthoDB" id="170871at2157"/>
<reference evidence="2" key="1">
    <citation type="submission" date="2017-11" db="EMBL/GenBank/DDBJ databases">
        <authorList>
            <person name="Kajale S.C."/>
            <person name="Sharma A."/>
        </authorList>
    </citation>
    <scope>NUCLEOTIDE SEQUENCE</scope>
    <source>
        <strain evidence="2">LS1_42</strain>
    </source>
</reference>
<keyword evidence="3" id="KW-1185">Reference proteome</keyword>
<feature type="compositionally biased region" description="Acidic residues" evidence="1">
    <location>
        <begin position="195"/>
        <end position="232"/>
    </location>
</feature>
<feature type="region of interest" description="Disordered" evidence="1">
    <location>
        <begin position="34"/>
        <end position="68"/>
    </location>
</feature>
<feature type="compositionally biased region" description="Acidic residues" evidence="1">
    <location>
        <begin position="258"/>
        <end position="282"/>
    </location>
</feature>
<evidence type="ECO:0000256" key="1">
    <source>
        <dbReference type="SAM" id="MobiDB-lite"/>
    </source>
</evidence>
<dbReference type="AlphaFoldDB" id="A0A8J8Q650"/>
<sequence>MTATRSVVLLVAVALVGLTVAPAASGAFAGAIGADSTTEQPDEEEVAPGQSVSTFMQSSAADTSNTVESEMFEAKYEDADNETRKTLVDERADGLEATLESLENERDELQEQEDELSEPQYQARMTRLTVEITALERSVEQTQPFALDTDVGLDRLESIRENAAELSGEQIADIAKQLVGFDDYLDSAPFSDQLPGDDEEDDERSTPDEPDDEAPGEPEDGDTELGEEDDGNESVNDGDNTTSGDNDTPTREEGELPTNDEDDGDDSDEDDGDEDDGDEDDE</sequence>